<keyword evidence="1" id="KW-0694">RNA-binding</keyword>
<dbReference type="AlphaFoldDB" id="A0A9P6JLD3"/>
<accession>A0A9P6JLD3</accession>
<evidence type="ECO:0000259" key="2">
    <source>
        <dbReference type="PROSITE" id="PS50137"/>
    </source>
</evidence>
<dbReference type="SMART" id="SM00358">
    <property type="entry name" value="DSRM"/>
    <property type="match status" value="1"/>
</dbReference>
<comment type="caution">
    <text evidence="3">The sequence shown here is derived from an EMBL/GenBank/DDBJ whole genome shotgun (WGS) entry which is preliminary data.</text>
</comment>
<organism evidence="3 4">
    <name type="scientific">Crepidotus variabilis</name>
    <dbReference type="NCBI Taxonomy" id="179855"/>
    <lineage>
        <taxon>Eukaryota</taxon>
        <taxon>Fungi</taxon>
        <taxon>Dikarya</taxon>
        <taxon>Basidiomycota</taxon>
        <taxon>Agaricomycotina</taxon>
        <taxon>Agaricomycetes</taxon>
        <taxon>Agaricomycetidae</taxon>
        <taxon>Agaricales</taxon>
        <taxon>Agaricineae</taxon>
        <taxon>Crepidotaceae</taxon>
        <taxon>Crepidotus</taxon>
    </lineage>
</organism>
<feature type="domain" description="DRBM" evidence="2">
    <location>
        <begin position="6"/>
        <end position="79"/>
    </location>
</feature>
<evidence type="ECO:0000256" key="1">
    <source>
        <dbReference type="PROSITE-ProRule" id="PRU00266"/>
    </source>
</evidence>
<dbReference type="EMBL" id="MU157897">
    <property type="protein sequence ID" value="KAF9524569.1"/>
    <property type="molecule type" value="Genomic_DNA"/>
</dbReference>
<dbReference type="Pfam" id="PF00035">
    <property type="entry name" value="dsrm"/>
    <property type="match status" value="1"/>
</dbReference>
<dbReference type="GO" id="GO:0003723">
    <property type="term" value="F:RNA binding"/>
    <property type="evidence" value="ECO:0007669"/>
    <property type="project" value="UniProtKB-UniRule"/>
</dbReference>
<proteinExistence type="predicted"/>
<dbReference type="InterPro" id="IPR014720">
    <property type="entry name" value="dsRBD_dom"/>
</dbReference>
<gene>
    <name evidence="3" type="ORF">CPB83DRAFT_861149</name>
</gene>
<evidence type="ECO:0000313" key="3">
    <source>
        <dbReference type="EMBL" id="KAF9524569.1"/>
    </source>
</evidence>
<evidence type="ECO:0000313" key="4">
    <source>
        <dbReference type="Proteomes" id="UP000807306"/>
    </source>
</evidence>
<reference evidence="3" key="1">
    <citation type="submission" date="2020-11" db="EMBL/GenBank/DDBJ databases">
        <authorList>
            <consortium name="DOE Joint Genome Institute"/>
            <person name="Ahrendt S."/>
            <person name="Riley R."/>
            <person name="Andreopoulos W."/>
            <person name="Labutti K."/>
            <person name="Pangilinan J."/>
            <person name="Ruiz-Duenas F.J."/>
            <person name="Barrasa J.M."/>
            <person name="Sanchez-Garcia M."/>
            <person name="Camarero S."/>
            <person name="Miyauchi S."/>
            <person name="Serrano A."/>
            <person name="Linde D."/>
            <person name="Babiker R."/>
            <person name="Drula E."/>
            <person name="Ayuso-Fernandez I."/>
            <person name="Pacheco R."/>
            <person name="Padilla G."/>
            <person name="Ferreira P."/>
            <person name="Barriuso J."/>
            <person name="Kellner H."/>
            <person name="Castanera R."/>
            <person name="Alfaro M."/>
            <person name="Ramirez L."/>
            <person name="Pisabarro A.G."/>
            <person name="Kuo A."/>
            <person name="Tritt A."/>
            <person name="Lipzen A."/>
            <person name="He G."/>
            <person name="Yan M."/>
            <person name="Ng V."/>
            <person name="Cullen D."/>
            <person name="Martin F."/>
            <person name="Rosso M.-N."/>
            <person name="Henrissat B."/>
            <person name="Hibbett D."/>
            <person name="Martinez A.T."/>
            <person name="Grigoriev I.V."/>
        </authorList>
    </citation>
    <scope>NUCLEOTIDE SEQUENCE</scope>
    <source>
        <strain evidence="3">CBS 506.95</strain>
    </source>
</reference>
<dbReference type="PROSITE" id="PS50137">
    <property type="entry name" value="DS_RBD"/>
    <property type="match status" value="1"/>
</dbReference>
<name>A0A9P6JLD3_9AGAR</name>
<protein>
    <recommendedName>
        <fullName evidence="2">DRBM domain-containing protein</fullName>
    </recommendedName>
</protein>
<sequence>MNMFPEPIHRLDIHCSRRYGSAVAAGLQYQQRAITGPQHAQVHDYIVLIQGVQRGSGSGPSAKAAKSEAARDALSYLQAAGELL</sequence>
<dbReference type="SUPFAM" id="SSF54768">
    <property type="entry name" value="dsRNA-binding domain-like"/>
    <property type="match status" value="1"/>
</dbReference>
<dbReference type="Proteomes" id="UP000807306">
    <property type="component" value="Unassembled WGS sequence"/>
</dbReference>
<keyword evidence="4" id="KW-1185">Reference proteome</keyword>
<dbReference type="Gene3D" id="3.30.160.20">
    <property type="match status" value="1"/>
</dbReference>